<dbReference type="Proteomes" id="UP001243856">
    <property type="component" value="Unassembled WGS sequence"/>
</dbReference>
<protein>
    <submittedName>
        <fullName evidence="2">Helix-turn-helix domain-containing protein</fullName>
    </submittedName>
</protein>
<feature type="domain" description="Resolvase HTH" evidence="1">
    <location>
        <begin position="2"/>
        <end position="36"/>
    </location>
</feature>
<name>A0ABT7G5F7_9CORY</name>
<evidence type="ECO:0000313" key="2">
    <source>
        <dbReference type="EMBL" id="MDK4301708.1"/>
    </source>
</evidence>
<sequence length="86" mass="9441">MDNWAQIRVLHAQGMSIRKIAAEVGCAKKTVERALASNEPPSYRQRPKVHGAFDLVEAQVRALLNDEPQIAATVIAKRVGWTGSMS</sequence>
<accession>A0ABT7G5F7</accession>
<proteinExistence type="predicted"/>
<dbReference type="RefSeq" id="WP_144736901.1">
    <property type="nucleotide sequence ID" value="NZ_CP100371.1"/>
</dbReference>
<dbReference type="EMBL" id="JASNVK010000028">
    <property type="protein sequence ID" value="MDK4301708.1"/>
    <property type="molecule type" value="Genomic_DNA"/>
</dbReference>
<evidence type="ECO:0000259" key="1">
    <source>
        <dbReference type="Pfam" id="PF02796"/>
    </source>
</evidence>
<gene>
    <name evidence="2" type="ORF">QPX45_10800</name>
</gene>
<dbReference type="InterPro" id="IPR006120">
    <property type="entry name" value="Resolvase_HTH_dom"/>
</dbReference>
<comment type="caution">
    <text evidence="2">The sequence shown here is derived from an EMBL/GenBank/DDBJ whole genome shotgun (WGS) entry which is preliminary data.</text>
</comment>
<reference evidence="2 3" key="1">
    <citation type="submission" date="2023-05" db="EMBL/GenBank/DDBJ databases">
        <title>Metabolic capabilities are highly conserved among human nasal-associated Corynebacterium species in pangenomic analyses.</title>
        <authorList>
            <person name="Tran T.H."/>
            <person name="Roberts A.Q."/>
            <person name="Escapa I.F."/>
            <person name="Gao W."/>
            <person name="Conlan S."/>
            <person name="Kong H."/>
            <person name="Segre J.A."/>
            <person name="Kelly M.S."/>
            <person name="Lemon K.P."/>
        </authorList>
    </citation>
    <scope>NUCLEOTIDE SEQUENCE [LARGE SCALE GENOMIC DNA]</scope>
    <source>
        <strain evidence="2 3">KPL2811</strain>
    </source>
</reference>
<evidence type="ECO:0000313" key="3">
    <source>
        <dbReference type="Proteomes" id="UP001243856"/>
    </source>
</evidence>
<dbReference type="Gene3D" id="1.10.10.60">
    <property type="entry name" value="Homeodomain-like"/>
    <property type="match status" value="1"/>
</dbReference>
<keyword evidence="3" id="KW-1185">Reference proteome</keyword>
<dbReference type="Pfam" id="PF02796">
    <property type="entry name" value="HTH_7"/>
    <property type="match status" value="1"/>
</dbReference>
<organism evidence="2 3">
    <name type="scientific">Corynebacterium propinquum</name>
    <dbReference type="NCBI Taxonomy" id="43769"/>
    <lineage>
        <taxon>Bacteria</taxon>
        <taxon>Bacillati</taxon>
        <taxon>Actinomycetota</taxon>
        <taxon>Actinomycetes</taxon>
        <taxon>Mycobacteriales</taxon>
        <taxon>Corynebacteriaceae</taxon>
        <taxon>Corynebacterium</taxon>
    </lineage>
</organism>